<comment type="subcellular location">
    <subcellularLocation>
        <location evidence="1 7">Cell membrane</location>
        <topology evidence="1 7">Multi-pass membrane protein</topology>
    </subcellularLocation>
</comment>
<evidence type="ECO:0000256" key="5">
    <source>
        <dbReference type="ARBA" id="ARBA00022989"/>
    </source>
</evidence>
<feature type="compositionally biased region" description="Low complexity" evidence="8">
    <location>
        <begin position="343"/>
        <end position="364"/>
    </location>
</feature>
<dbReference type="Gene3D" id="1.10.3720.10">
    <property type="entry name" value="MetI-like"/>
    <property type="match status" value="1"/>
</dbReference>
<feature type="transmembrane region" description="Helical" evidence="7">
    <location>
        <begin position="43"/>
        <end position="66"/>
    </location>
</feature>
<evidence type="ECO:0000313" key="11">
    <source>
        <dbReference type="Proteomes" id="UP001174208"/>
    </source>
</evidence>
<dbReference type="Proteomes" id="UP001174208">
    <property type="component" value="Unassembled WGS sequence"/>
</dbReference>
<evidence type="ECO:0000313" key="10">
    <source>
        <dbReference type="EMBL" id="MDN4613762.1"/>
    </source>
</evidence>
<organism evidence="10 11">
    <name type="scientific">Leifsonia williamsii</name>
    <dbReference type="NCBI Taxonomy" id="3035919"/>
    <lineage>
        <taxon>Bacteria</taxon>
        <taxon>Bacillati</taxon>
        <taxon>Actinomycetota</taxon>
        <taxon>Actinomycetes</taxon>
        <taxon>Micrococcales</taxon>
        <taxon>Microbacteriaceae</taxon>
        <taxon>Leifsonia</taxon>
    </lineage>
</organism>
<feature type="transmembrane region" description="Helical" evidence="7">
    <location>
        <begin position="301"/>
        <end position="320"/>
    </location>
</feature>
<feature type="transmembrane region" description="Helical" evidence="7">
    <location>
        <begin position="104"/>
        <end position="125"/>
    </location>
</feature>
<dbReference type="InterPro" id="IPR051393">
    <property type="entry name" value="ABC_transporter_permease"/>
</dbReference>
<dbReference type="EMBL" id="JAROCF010000001">
    <property type="protein sequence ID" value="MDN4613762.1"/>
    <property type="molecule type" value="Genomic_DNA"/>
</dbReference>
<protein>
    <submittedName>
        <fullName evidence="10">Sugar ABC transporter permease</fullName>
    </submittedName>
</protein>
<evidence type="ECO:0000256" key="8">
    <source>
        <dbReference type="SAM" id="MobiDB-lite"/>
    </source>
</evidence>
<evidence type="ECO:0000256" key="2">
    <source>
        <dbReference type="ARBA" id="ARBA00022448"/>
    </source>
</evidence>
<comment type="similarity">
    <text evidence="7">Belongs to the binding-protein-dependent transport system permease family.</text>
</comment>
<evidence type="ECO:0000256" key="1">
    <source>
        <dbReference type="ARBA" id="ARBA00004651"/>
    </source>
</evidence>
<evidence type="ECO:0000259" key="9">
    <source>
        <dbReference type="PROSITE" id="PS50928"/>
    </source>
</evidence>
<dbReference type="PROSITE" id="PS50928">
    <property type="entry name" value="ABC_TM1"/>
    <property type="match status" value="1"/>
</dbReference>
<feature type="transmembrane region" description="Helical" evidence="7">
    <location>
        <begin position="137"/>
        <end position="158"/>
    </location>
</feature>
<evidence type="ECO:0000256" key="7">
    <source>
        <dbReference type="RuleBase" id="RU363032"/>
    </source>
</evidence>
<gene>
    <name evidence="10" type="ORF">P5G50_04780</name>
</gene>
<accession>A0ABT8K9P3</accession>
<proteinExistence type="inferred from homology"/>
<dbReference type="InterPro" id="IPR035906">
    <property type="entry name" value="MetI-like_sf"/>
</dbReference>
<keyword evidence="6 7" id="KW-0472">Membrane</keyword>
<keyword evidence="4 7" id="KW-0812">Transmembrane</keyword>
<sequence>MTTTATRDAAAAAPDAARNDRQASRALTFKQRLSRLDVKASPYFYVAPFFILFGLVGLFPLIYTFVVSLNKWNLLTGPGEWVGLGNYVAELQDPFFWNSLFNTVSIFLLSAIPQLIAAVFIAAILDQNLRAKTFWRMSVLLPYVVTPVAVTLIFSSAFDEKYGLINNLLQAIGLDPVMWKTQTFPSHVAIATMVNWRWTGYNALILLAAMQAVPRDIHESAALDGAGSFRRFFSITLPSIRPTMIFVIITATIGGLQIFTEPKLFNPSSAVPGGPQRQYQTTVLYLWDMAFNRQNFGKASAIAWMLFLLIVLFGVLNFLISRRIASTEARVHRRRTAKRLARSRAASASEPQPEAQPEAQTAEGARILAASSEEQIR</sequence>
<dbReference type="PANTHER" id="PTHR30193:SF37">
    <property type="entry name" value="INNER MEMBRANE ABC TRANSPORTER PERMEASE PROTEIN YCJO"/>
    <property type="match status" value="1"/>
</dbReference>
<dbReference type="RefSeq" id="WP_301210164.1">
    <property type="nucleotide sequence ID" value="NZ_JAROCF010000001.1"/>
</dbReference>
<reference evidence="10" key="1">
    <citation type="submission" date="2023-06" db="EMBL/GenBank/DDBJ databases">
        <title>MT1 and MT2 Draft Genomes of Novel Species.</title>
        <authorList>
            <person name="Venkateswaran K."/>
        </authorList>
    </citation>
    <scope>NUCLEOTIDE SEQUENCE</scope>
    <source>
        <strain evidence="10">F6_8S_P_1B</strain>
    </source>
</reference>
<feature type="region of interest" description="Disordered" evidence="8">
    <location>
        <begin position="338"/>
        <end position="364"/>
    </location>
</feature>
<comment type="caution">
    <text evidence="10">The sequence shown here is derived from an EMBL/GenBank/DDBJ whole genome shotgun (WGS) entry which is preliminary data.</text>
</comment>
<dbReference type="InterPro" id="IPR000515">
    <property type="entry name" value="MetI-like"/>
</dbReference>
<dbReference type="Pfam" id="PF00528">
    <property type="entry name" value="BPD_transp_1"/>
    <property type="match status" value="1"/>
</dbReference>
<dbReference type="SUPFAM" id="SSF161098">
    <property type="entry name" value="MetI-like"/>
    <property type="match status" value="1"/>
</dbReference>
<feature type="transmembrane region" description="Helical" evidence="7">
    <location>
        <begin position="240"/>
        <end position="259"/>
    </location>
</feature>
<evidence type="ECO:0000256" key="4">
    <source>
        <dbReference type="ARBA" id="ARBA00022692"/>
    </source>
</evidence>
<keyword evidence="11" id="KW-1185">Reference proteome</keyword>
<feature type="domain" description="ABC transmembrane type-1" evidence="9">
    <location>
        <begin position="100"/>
        <end position="317"/>
    </location>
</feature>
<keyword evidence="5 7" id="KW-1133">Transmembrane helix</keyword>
<dbReference type="PANTHER" id="PTHR30193">
    <property type="entry name" value="ABC TRANSPORTER PERMEASE PROTEIN"/>
    <property type="match status" value="1"/>
</dbReference>
<evidence type="ECO:0000256" key="3">
    <source>
        <dbReference type="ARBA" id="ARBA00022475"/>
    </source>
</evidence>
<keyword evidence="3" id="KW-1003">Cell membrane</keyword>
<dbReference type="CDD" id="cd06261">
    <property type="entry name" value="TM_PBP2"/>
    <property type="match status" value="1"/>
</dbReference>
<name>A0ABT8K9P3_9MICO</name>
<keyword evidence="2 7" id="KW-0813">Transport</keyword>
<evidence type="ECO:0000256" key="6">
    <source>
        <dbReference type="ARBA" id="ARBA00023136"/>
    </source>
</evidence>
<feature type="transmembrane region" description="Helical" evidence="7">
    <location>
        <begin position="188"/>
        <end position="209"/>
    </location>
</feature>